<evidence type="ECO:0000313" key="2">
    <source>
        <dbReference type="Proteomes" id="UP001604277"/>
    </source>
</evidence>
<accession>A0ABD1XAB2</accession>
<sequence>MVVIDGSVPNTLVIANCEVVKQRVAAAEHIGQVLDNLALVPLLYMQFHIGFCIIAAVAPPIIFKGKSLTELLQNSKIVATHTDSLDVLTGHQDNTKFALGMSPTEPFVLTGHQDNAEFALAMCPTEPFVLSGDVPASSSNLFEPMHRKPKSGAISLQLNLDDIFSGRKQSRRDSNPDSISSFVALSSKTVRATGSDPGSFHKVEGLN</sequence>
<reference evidence="2" key="1">
    <citation type="submission" date="2024-07" db="EMBL/GenBank/DDBJ databases">
        <title>Two chromosome-level genome assemblies of Korean endemic species Abeliophyllum distichum and Forsythia ovata (Oleaceae).</title>
        <authorList>
            <person name="Jang H."/>
        </authorList>
    </citation>
    <scope>NUCLEOTIDE SEQUENCE [LARGE SCALE GENOMIC DNA]</scope>
</reference>
<name>A0ABD1XAB2_9LAMI</name>
<organism evidence="1 2">
    <name type="scientific">Forsythia ovata</name>
    <dbReference type="NCBI Taxonomy" id="205694"/>
    <lineage>
        <taxon>Eukaryota</taxon>
        <taxon>Viridiplantae</taxon>
        <taxon>Streptophyta</taxon>
        <taxon>Embryophyta</taxon>
        <taxon>Tracheophyta</taxon>
        <taxon>Spermatophyta</taxon>
        <taxon>Magnoliopsida</taxon>
        <taxon>eudicotyledons</taxon>
        <taxon>Gunneridae</taxon>
        <taxon>Pentapetalae</taxon>
        <taxon>asterids</taxon>
        <taxon>lamiids</taxon>
        <taxon>Lamiales</taxon>
        <taxon>Oleaceae</taxon>
        <taxon>Forsythieae</taxon>
        <taxon>Forsythia</taxon>
    </lineage>
</organism>
<dbReference type="AlphaFoldDB" id="A0ABD1XAB2"/>
<proteinExistence type="predicted"/>
<dbReference type="Proteomes" id="UP001604277">
    <property type="component" value="Unassembled WGS sequence"/>
</dbReference>
<protein>
    <submittedName>
        <fullName evidence="1">Histone-binding protein RBBP4 or subunit C of CAF1 complex domain-containing protein</fullName>
    </submittedName>
</protein>
<evidence type="ECO:0000313" key="1">
    <source>
        <dbReference type="EMBL" id="KAL2558914.1"/>
    </source>
</evidence>
<comment type="caution">
    <text evidence="1">The sequence shown here is derived from an EMBL/GenBank/DDBJ whole genome shotgun (WGS) entry which is preliminary data.</text>
</comment>
<gene>
    <name evidence="1" type="ORF">Fot_03653</name>
</gene>
<keyword evidence="2" id="KW-1185">Reference proteome</keyword>
<dbReference type="EMBL" id="JBFOLJ010000001">
    <property type="protein sequence ID" value="KAL2558914.1"/>
    <property type="molecule type" value="Genomic_DNA"/>
</dbReference>